<evidence type="ECO:0000313" key="2">
    <source>
        <dbReference type="EMBL" id="BAV86517.1"/>
    </source>
</evidence>
<dbReference type="SUPFAM" id="SSF53254">
    <property type="entry name" value="Phosphoglycerate mutase-like"/>
    <property type="match status" value="1"/>
</dbReference>
<accession>A0A2Z5QVT9</accession>
<dbReference type="AlphaFoldDB" id="A0A2Z5QVT9"/>
<dbReference type="InterPro" id="IPR013078">
    <property type="entry name" value="His_Pase_superF_clade-1"/>
</dbReference>
<organism evidence="2 3">
    <name type="scientific">Rothia aeria</name>
    <dbReference type="NCBI Taxonomy" id="172042"/>
    <lineage>
        <taxon>Bacteria</taxon>
        <taxon>Bacillati</taxon>
        <taxon>Actinomycetota</taxon>
        <taxon>Actinomycetes</taxon>
        <taxon>Micrococcales</taxon>
        <taxon>Micrococcaceae</taxon>
        <taxon>Rothia</taxon>
    </lineage>
</organism>
<dbReference type="CDD" id="cd07067">
    <property type="entry name" value="HP_PGM_like"/>
    <property type="match status" value="1"/>
</dbReference>
<name>A0A2Z5QVT9_9MICC</name>
<dbReference type="Pfam" id="PF00300">
    <property type="entry name" value="His_Phos_1"/>
    <property type="match status" value="1"/>
</dbReference>
<dbReference type="PANTHER" id="PTHR47623">
    <property type="entry name" value="OS09G0287300 PROTEIN"/>
    <property type="match status" value="1"/>
</dbReference>
<evidence type="ECO:0000313" key="3">
    <source>
        <dbReference type="Proteomes" id="UP000250241"/>
    </source>
</evidence>
<dbReference type="InterPro" id="IPR029033">
    <property type="entry name" value="His_PPase_superfam"/>
</dbReference>
<protein>
    <submittedName>
        <fullName evidence="2">Phosphohistidine phosphatase SixA</fullName>
    </submittedName>
</protein>
<dbReference type="PANTHER" id="PTHR47623:SF1">
    <property type="entry name" value="OS09G0287300 PROTEIN"/>
    <property type="match status" value="1"/>
</dbReference>
<dbReference type="EMBL" id="AP017895">
    <property type="protein sequence ID" value="BAV86517.1"/>
    <property type="molecule type" value="Genomic_DNA"/>
</dbReference>
<dbReference type="Gene3D" id="3.40.50.1240">
    <property type="entry name" value="Phosphoglycerate mutase-like"/>
    <property type="match status" value="1"/>
</dbReference>
<dbReference type="Proteomes" id="UP000250241">
    <property type="component" value="Chromosome"/>
</dbReference>
<dbReference type="SMART" id="SM00855">
    <property type="entry name" value="PGAM"/>
    <property type="match status" value="1"/>
</dbReference>
<sequence length="201" mass="22636">MTEISSRMKRDVKHLILMRHAEADWGLNDFDRPLTKRGHQQAAQAGAWLAERGYIPEQIMSSAALRTRQTTTWVSDALGEKGPTAHLDEGLYEVGASRIIARINGVSENVRSVLVVSHLPGIQDAAIQLTHPDSDQNAAMEMFYGFPRRPWQCLRCLGSGRFWMGRMRTLLRLKVSSPRFRAWWLGSVRALGLKLLSGRGK</sequence>
<gene>
    <name evidence="2" type="ORF">RA11412_0218</name>
</gene>
<proteinExistence type="predicted"/>
<feature type="binding site" evidence="1">
    <location>
        <position position="66"/>
    </location>
    <ligand>
        <name>substrate</name>
    </ligand>
</feature>
<reference evidence="2 3" key="1">
    <citation type="submission" date="2016-10" db="EMBL/GenBank/DDBJ databases">
        <title>Genome sequence of Rothia aeria strain JCM11412.</title>
        <authorList>
            <person name="Nambu T."/>
        </authorList>
    </citation>
    <scope>NUCLEOTIDE SEQUENCE [LARGE SCALE GENOMIC DNA]</scope>
    <source>
        <strain evidence="2 3">JCM 11412</strain>
    </source>
</reference>
<evidence type="ECO:0000256" key="1">
    <source>
        <dbReference type="PIRSR" id="PIRSR613078-2"/>
    </source>
</evidence>
<keyword evidence="3" id="KW-1185">Reference proteome</keyword>
<dbReference type="KEGG" id="raj:RA11412_0218"/>